<dbReference type="AlphaFoldDB" id="S5TFK5"/>
<reference evidence="2 3" key="1">
    <citation type="submission" date="2012-11" db="EMBL/GenBank/DDBJ databases">
        <title>The complete genome sequence of Corynebacterium maris Coryn-1 (=DSM 45190).</title>
        <authorList>
            <person name="Schaffert L."/>
            <person name="Albersmeier A."/>
            <person name="Kalinowski J."/>
            <person name="Ruckert C."/>
        </authorList>
    </citation>
    <scope>NUCLEOTIDE SEQUENCE [LARGE SCALE GENOMIC DNA]</scope>
    <source>
        <strain evidence="3">Coryn-1</strain>
    </source>
</reference>
<evidence type="ECO:0000256" key="1">
    <source>
        <dbReference type="SAM" id="MobiDB-lite"/>
    </source>
</evidence>
<accession>S5TFK5</accession>
<feature type="region of interest" description="Disordered" evidence="1">
    <location>
        <begin position="1"/>
        <end position="33"/>
    </location>
</feature>
<dbReference type="Proteomes" id="UP000015388">
    <property type="component" value="Chromosome"/>
</dbReference>
<dbReference type="PATRIC" id="fig|1224163.3.peg.230"/>
<dbReference type="HOGENOM" id="CLU_078731_0_0_11"/>
<evidence type="ECO:0000313" key="2">
    <source>
        <dbReference type="EMBL" id="AGS33711.1"/>
    </source>
</evidence>
<keyword evidence="3" id="KW-1185">Reference proteome</keyword>
<protein>
    <submittedName>
        <fullName evidence="2">Uncharacterized protein</fullName>
    </submittedName>
</protein>
<dbReference type="eggNOG" id="ENOG5031I3T">
    <property type="taxonomic scope" value="Bacteria"/>
</dbReference>
<dbReference type="KEGG" id="cmd:B841_01140"/>
<organism evidence="2 3">
    <name type="scientific">Corynebacterium maris DSM 45190</name>
    <dbReference type="NCBI Taxonomy" id="1224163"/>
    <lineage>
        <taxon>Bacteria</taxon>
        <taxon>Bacillati</taxon>
        <taxon>Actinomycetota</taxon>
        <taxon>Actinomycetes</taxon>
        <taxon>Mycobacteriales</taxon>
        <taxon>Corynebacteriaceae</taxon>
        <taxon>Corynebacterium</taxon>
    </lineage>
</organism>
<dbReference type="RefSeq" id="WP_020933646.1">
    <property type="nucleotide sequence ID" value="NC_021915.1"/>
</dbReference>
<proteinExistence type="predicted"/>
<gene>
    <name evidence="2" type="ORF">B841_01140</name>
</gene>
<dbReference type="SUPFAM" id="SSF159941">
    <property type="entry name" value="MM3350-like"/>
    <property type="match status" value="1"/>
</dbReference>
<dbReference type="InterPro" id="IPR024047">
    <property type="entry name" value="MM3350-like_sf"/>
</dbReference>
<dbReference type="EMBL" id="CP003924">
    <property type="protein sequence ID" value="AGS33711.1"/>
    <property type="molecule type" value="Genomic_DNA"/>
</dbReference>
<name>S5TFK5_9CORY</name>
<evidence type="ECO:0000313" key="3">
    <source>
        <dbReference type="Proteomes" id="UP000015388"/>
    </source>
</evidence>
<dbReference type="STRING" id="1224163.B841_01140"/>
<sequence>MSRKPVRRDDPDDADAEVIPLTSRAQRRGRASAGYDSPRTLILQISHVRTDAEAHRHIGIDDSLHLSDLQHVIAVSFGLEETAPWKFDDAGERIEADDPLHLHLGVAGDHILHTWGLWEFTVTVVDSWARDDNTPRALCVGGSGSFGGTRFNLNEINAELTGEETIEHVLAGTVPPVSELVERSGLYDFVPLLQALDLRRATYLSEEVRRRLAELPLEDDAAGRDAFWSSTLALASLSGADFAEHVLETIMAALGWIDDDGSRLTAEAAKALCASSLEVLEELGAAGEDVLSPVDRLDLYRELLRYRPHGE</sequence>